<gene>
    <name evidence="1" type="ORF">ACFQE1_15455</name>
</gene>
<accession>A0ABD5S401</accession>
<sequence>TDGVGLSAVESSVEATLTAHLNPLTGRDGAGWAFGALPCLSDLYALVEGVDGVDHLVTLTLTLEGSGDPITVGEGADPPSVSDDVLVYSGVHDVVADLSREGSR</sequence>
<feature type="non-terminal residue" evidence="1">
    <location>
        <position position="1"/>
    </location>
</feature>
<dbReference type="Proteomes" id="UP001596328">
    <property type="component" value="Unassembled WGS sequence"/>
</dbReference>
<evidence type="ECO:0000313" key="1">
    <source>
        <dbReference type="EMBL" id="MFC6725737.1"/>
    </source>
</evidence>
<keyword evidence="2" id="KW-1185">Reference proteome</keyword>
<evidence type="ECO:0000313" key="2">
    <source>
        <dbReference type="Proteomes" id="UP001596328"/>
    </source>
</evidence>
<organism evidence="1 2">
    <name type="scientific">Halobium palmae</name>
    <dbReference type="NCBI Taxonomy" id="1776492"/>
    <lineage>
        <taxon>Archaea</taxon>
        <taxon>Methanobacteriati</taxon>
        <taxon>Methanobacteriota</taxon>
        <taxon>Stenosarchaea group</taxon>
        <taxon>Halobacteria</taxon>
        <taxon>Halobacteriales</taxon>
        <taxon>Haloferacaceae</taxon>
        <taxon>Halobium</taxon>
    </lineage>
</organism>
<comment type="caution">
    <text evidence="1">The sequence shown here is derived from an EMBL/GenBank/DDBJ whole genome shotgun (WGS) entry which is preliminary data.</text>
</comment>
<protein>
    <recommendedName>
        <fullName evidence="3">Halobacterial output domain-containing protein</fullName>
    </recommendedName>
</protein>
<evidence type="ECO:0008006" key="3">
    <source>
        <dbReference type="Google" id="ProtNLM"/>
    </source>
</evidence>
<dbReference type="AlphaFoldDB" id="A0ABD5S401"/>
<proteinExistence type="predicted"/>
<dbReference type="EMBL" id="JBHSWU010000678">
    <property type="protein sequence ID" value="MFC6725737.1"/>
    <property type="molecule type" value="Genomic_DNA"/>
</dbReference>
<reference evidence="1 2" key="1">
    <citation type="journal article" date="2019" name="Int. J. Syst. Evol. Microbiol.">
        <title>The Global Catalogue of Microorganisms (GCM) 10K type strain sequencing project: providing services to taxonomists for standard genome sequencing and annotation.</title>
        <authorList>
            <consortium name="The Broad Institute Genomics Platform"/>
            <consortium name="The Broad Institute Genome Sequencing Center for Infectious Disease"/>
            <person name="Wu L."/>
            <person name="Ma J."/>
        </authorList>
    </citation>
    <scope>NUCLEOTIDE SEQUENCE [LARGE SCALE GENOMIC DNA]</scope>
    <source>
        <strain evidence="1 2">NBRC 111368</strain>
    </source>
</reference>
<name>A0ABD5S401_9EURY</name>